<reference evidence="2" key="1">
    <citation type="submission" date="2016-07" db="EMBL/GenBank/DDBJ databases">
        <authorList>
            <person name="Florea S."/>
            <person name="Webb J.S."/>
            <person name="Jaromczyk J."/>
            <person name="Schardl C.L."/>
        </authorList>
    </citation>
    <scope>NUCLEOTIDE SEQUENCE [LARGE SCALE GENOMIC DNA]</scope>
    <source>
        <strain evidence="2">MV-1</strain>
    </source>
</reference>
<gene>
    <name evidence="1" type="ORF">BEN30_03810</name>
</gene>
<dbReference type="Proteomes" id="UP000095347">
    <property type="component" value="Unassembled WGS sequence"/>
</dbReference>
<evidence type="ECO:0000313" key="2">
    <source>
        <dbReference type="Proteomes" id="UP000095347"/>
    </source>
</evidence>
<accession>A0A1E5QB15</accession>
<protein>
    <submittedName>
        <fullName evidence="1">Uncharacterized protein</fullName>
    </submittedName>
</protein>
<organism evidence="1 2">
    <name type="scientific">Magnetovibrio blakemorei</name>
    <dbReference type="NCBI Taxonomy" id="28181"/>
    <lineage>
        <taxon>Bacteria</taxon>
        <taxon>Pseudomonadati</taxon>
        <taxon>Pseudomonadota</taxon>
        <taxon>Alphaproteobacteria</taxon>
        <taxon>Rhodospirillales</taxon>
        <taxon>Magnetovibrionaceae</taxon>
        <taxon>Magnetovibrio</taxon>
    </lineage>
</organism>
<comment type="caution">
    <text evidence="1">The sequence shown here is derived from an EMBL/GenBank/DDBJ whole genome shotgun (WGS) entry which is preliminary data.</text>
</comment>
<name>A0A1E5QB15_9PROT</name>
<keyword evidence="2" id="KW-1185">Reference proteome</keyword>
<evidence type="ECO:0000313" key="1">
    <source>
        <dbReference type="EMBL" id="OEJ69222.1"/>
    </source>
</evidence>
<dbReference type="EMBL" id="MCGG01000008">
    <property type="protein sequence ID" value="OEJ69222.1"/>
    <property type="molecule type" value="Genomic_DNA"/>
</dbReference>
<sequence length="103" mass="11462">MKPNSINHLKKRSFEQLFALVQDGQIPLSIVLWNKHMSRFEGCVCETKMLDRTLCGFCLLSRLQSQGLSQSSPETTAPYLDAAQSISCYLGLQRNAGARLAAE</sequence>
<dbReference type="AlphaFoldDB" id="A0A1E5QB15"/>
<proteinExistence type="predicted"/>